<protein>
    <submittedName>
        <fullName evidence="5">Glycosyltransferase family 2 protein</fullName>
    </submittedName>
</protein>
<keyword evidence="6" id="KW-1185">Reference proteome</keyword>
<organism evidence="5 6">
    <name type="scientific">Alteromonas portus</name>
    <dbReference type="NCBI Taxonomy" id="2565549"/>
    <lineage>
        <taxon>Bacteria</taxon>
        <taxon>Pseudomonadati</taxon>
        <taxon>Pseudomonadota</taxon>
        <taxon>Gammaproteobacteria</taxon>
        <taxon>Alteromonadales</taxon>
        <taxon>Alteromonadaceae</taxon>
        <taxon>Alteromonas/Salinimonas group</taxon>
        <taxon>Alteromonas</taxon>
    </lineage>
</organism>
<evidence type="ECO:0000313" key="5">
    <source>
        <dbReference type="EMBL" id="TKB03504.1"/>
    </source>
</evidence>
<evidence type="ECO:0000259" key="4">
    <source>
        <dbReference type="Pfam" id="PF00535"/>
    </source>
</evidence>
<dbReference type="Proteomes" id="UP000305471">
    <property type="component" value="Unassembled WGS sequence"/>
</dbReference>
<dbReference type="GO" id="GO:0016757">
    <property type="term" value="F:glycosyltransferase activity"/>
    <property type="evidence" value="ECO:0007669"/>
    <property type="project" value="UniProtKB-KW"/>
</dbReference>
<reference evidence="5 6" key="1">
    <citation type="submission" date="2019-04" db="EMBL/GenBank/DDBJ databases">
        <title>Alteromonas portus sp. nov., an alginate lyase-excreting marine bacterium.</title>
        <authorList>
            <person name="Huang H."/>
            <person name="Mo K."/>
            <person name="Bao S."/>
        </authorList>
    </citation>
    <scope>NUCLEOTIDE SEQUENCE [LARGE SCALE GENOMIC DNA]</scope>
    <source>
        <strain evidence="5 6">HB161718</strain>
    </source>
</reference>
<dbReference type="RefSeq" id="WP_136782195.1">
    <property type="nucleotide sequence ID" value="NZ_SWCO01000005.1"/>
</dbReference>
<evidence type="ECO:0000256" key="3">
    <source>
        <dbReference type="ARBA" id="ARBA00022679"/>
    </source>
</evidence>
<keyword evidence="2" id="KW-0328">Glycosyltransferase</keyword>
<dbReference type="PANTHER" id="PTHR43179:SF12">
    <property type="entry name" value="GALACTOFURANOSYLTRANSFERASE GLFT2"/>
    <property type="match status" value="1"/>
</dbReference>
<dbReference type="Pfam" id="PF00535">
    <property type="entry name" value="Glycos_transf_2"/>
    <property type="match status" value="1"/>
</dbReference>
<dbReference type="Gene3D" id="3.90.550.10">
    <property type="entry name" value="Spore Coat Polysaccharide Biosynthesis Protein SpsA, Chain A"/>
    <property type="match status" value="1"/>
</dbReference>
<comment type="similarity">
    <text evidence="1">Belongs to the glycosyltransferase 2 family.</text>
</comment>
<keyword evidence="3 5" id="KW-0808">Transferase</keyword>
<dbReference type="AlphaFoldDB" id="A0A4U0ZFZ9"/>
<accession>A0A4U0ZFZ9</accession>
<dbReference type="InterPro" id="IPR029044">
    <property type="entry name" value="Nucleotide-diphossugar_trans"/>
</dbReference>
<dbReference type="CDD" id="cd00761">
    <property type="entry name" value="Glyco_tranf_GTA_type"/>
    <property type="match status" value="1"/>
</dbReference>
<dbReference type="PANTHER" id="PTHR43179">
    <property type="entry name" value="RHAMNOSYLTRANSFERASE WBBL"/>
    <property type="match status" value="1"/>
</dbReference>
<proteinExistence type="inferred from homology"/>
<dbReference type="OrthoDB" id="9069044at2"/>
<dbReference type="EMBL" id="SWCO01000005">
    <property type="protein sequence ID" value="TKB03504.1"/>
    <property type="molecule type" value="Genomic_DNA"/>
</dbReference>
<dbReference type="InterPro" id="IPR001173">
    <property type="entry name" value="Glyco_trans_2-like"/>
</dbReference>
<name>A0A4U0ZFZ9_9ALTE</name>
<sequence>MEVAQKLEVDIAVIIPFYNDAERLQICIEALQKQSIEKTFHIIAVDNGSDYHPAQLADIYSNLTLLIETRPGSYSARNKALDFVTAKIYAFTDADCIPSEDWLKNVVDKMSYSKADAVGGGINVFCENPDTPTAIEVIDLIKAFPQKSYVEQHHFAVTANLTFSHEALVKVGKFNANLKSGGDKDWCLRLHTAGGNLVFEGAALVWHPARASLSEHKTKMRRLAHGAYTRRKGDAISAKYVGLHGIVMGLMPPIRKAQLIWKRFSMISTTERCRAIFYYWYINSYASIQKIRCHLKLVKEAERN</sequence>
<feature type="domain" description="Glycosyltransferase 2-like" evidence="4">
    <location>
        <begin position="13"/>
        <end position="160"/>
    </location>
</feature>
<gene>
    <name evidence="5" type="ORF">E5672_10730</name>
</gene>
<comment type="caution">
    <text evidence="5">The sequence shown here is derived from an EMBL/GenBank/DDBJ whole genome shotgun (WGS) entry which is preliminary data.</text>
</comment>
<evidence type="ECO:0000256" key="2">
    <source>
        <dbReference type="ARBA" id="ARBA00022676"/>
    </source>
</evidence>
<dbReference type="SUPFAM" id="SSF53448">
    <property type="entry name" value="Nucleotide-diphospho-sugar transferases"/>
    <property type="match status" value="1"/>
</dbReference>
<evidence type="ECO:0000313" key="6">
    <source>
        <dbReference type="Proteomes" id="UP000305471"/>
    </source>
</evidence>
<evidence type="ECO:0000256" key="1">
    <source>
        <dbReference type="ARBA" id="ARBA00006739"/>
    </source>
</evidence>